<proteinExistence type="inferred from homology"/>
<comment type="similarity">
    <text evidence="2 6">Belongs to the tetraspanin (TM4SF) family.</text>
</comment>
<name>A0ABN7SKB2_OIKDI</name>
<feature type="transmembrane region" description="Helical" evidence="6">
    <location>
        <begin position="67"/>
        <end position="86"/>
    </location>
</feature>
<keyword evidence="3 6" id="KW-0812">Transmembrane</keyword>
<evidence type="ECO:0000256" key="2">
    <source>
        <dbReference type="ARBA" id="ARBA00006840"/>
    </source>
</evidence>
<dbReference type="EMBL" id="OU015569">
    <property type="protein sequence ID" value="CAG5099304.1"/>
    <property type="molecule type" value="Genomic_DNA"/>
</dbReference>
<sequence length="285" mass="32468">MPHHGAVQVYRGRTVEVSTCTKYFLFGFNTLFWLVGLALLVIGFWAWTEKGFFDNISEVSDIPFDPVVLIISIGIIMFTLSFTGCVGSLRENICLLKFFSTILGMIFFGELVCAILTFVYKDWFNQKFNDFMETTIIKYRDDPDLQNIIDFGQRKLQCCGGVQGAQDWESNIYFNCSSSIELNGIDYRPVESCGVPFSCCAHGDINYDEITNTQCGYGVRSKKEADWGEDIWTDGCIEKFEQFLRREVYLVAGLFIGVALLQIVPICFAQNMISDIETIKASWHR</sequence>
<keyword evidence="5 6" id="KW-0472">Membrane</keyword>
<evidence type="ECO:0000256" key="3">
    <source>
        <dbReference type="ARBA" id="ARBA00022692"/>
    </source>
</evidence>
<evidence type="ECO:0000313" key="8">
    <source>
        <dbReference type="Proteomes" id="UP001158576"/>
    </source>
</evidence>
<dbReference type="Pfam" id="PF00335">
    <property type="entry name" value="Tetraspanin"/>
    <property type="match status" value="1"/>
</dbReference>
<feature type="transmembrane region" description="Helical" evidence="6">
    <location>
        <begin position="98"/>
        <end position="120"/>
    </location>
</feature>
<evidence type="ECO:0000313" key="7">
    <source>
        <dbReference type="EMBL" id="CAG5099304.1"/>
    </source>
</evidence>
<dbReference type="PIRSF" id="PIRSF002419">
    <property type="entry name" value="Tetraspanin"/>
    <property type="match status" value="1"/>
</dbReference>
<dbReference type="Proteomes" id="UP001158576">
    <property type="component" value="Chromosome XSR"/>
</dbReference>
<dbReference type="InterPro" id="IPR000301">
    <property type="entry name" value="Tetraspanin_animals"/>
</dbReference>
<protein>
    <recommendedName>
        <fullName evidence="6">Tetraspanin</fullName>
    </recommendedName>
</protein>
<reference evidence="7 8" key="1">
    <citation type="submission" date="2021-04" db="EMBL/GenBank/DDBJ databases">
        <authorList>
            <person name="Bliznina A."/>
        </authorList>
    </citation>
    <scope>NUCLEOTIDE SEQUENCE [LARGE SCALE GENOMIC DNA]</scope>
</reference>
<accession>A0ABN7SKB2</accession>
<dbReference type="PANTHER" id="PTHR19282">
    <property type="entry name" value="TETRASPANIN"/>
    <property type="match status" value="1"/>
</dbReference>
<dbReference type="PRINTS" id="PR00259">
    <property type="entry name" value="TMFOUR"/>
</dbReference>
<feature type="transmembrane region" description="Helical" evidence="6">
    <location>
        <begin position="23"/>
        <end position="47"/>
    </location>
</feature>
<feature type="transmembrane region" description="Helical" evidence="6">
    <location>
        <begin position="248"/>
        <end position="269"/>
    </location>
</feature>
<organism evidence="7 8">
    <name type="scientific">Oikopleura dioica</name>
    <name type="common">Tunicate</name>
    <dbReference type="NCBI Taxonomy" id="34765"/>
    <lineage>
        <taxon>Eukaryota</taxon>
        <taxon>Metazoa</taxon>
        <taxon>Chordata</taxon>
        <taxon>Tunicata</taxon>
        <taxon>Appendicularia</taxon>
        <taxon>Copelata</taxon>
        <taxon>Oikopleuridae</taxon>
        <taxon>Oikopleura</taxon>
    </lineage>
</organism>
<dbReference type="PANTHER" id="PTHR19282:SF431">
    <property type="entry name" value="TETRASPANIN 26A, ISOFORM B-RELATED"/>
    <property type="match status" value="1"/>
</dbReference>
<evidence type="ECO:0000256" key="6">
    <source>
        <dbReference type="RuleBase" id="RU361218"/>
    </source>
</evidence>
<comment type="subcellular location">
    <subcellularLocation>
        <location evidence="1 6">Membrane</location>
        <topology evidence="1 6">Multi-pass membrane protein</topology>
    </subcellularLocation>
</comment>
<keyword evidence="8" id="KW-1185">Reference proteome</keyword>
<evidence type="ECO:0000256" key="1">
    <source>
        <dbReference type="ARBA" id="ARBA00004141"/>
    </source>
</evidence>
<gene>
    <name evidence="7" type="ORF">OKIOD_LOCUS7986</name>
</gene>
<dbReference type="InterPro" id="IPR018499">
    <property type="entry name" value="Tetraspanin/Peripherin"/>
</dbReference>
<keyword evidence="4 6" id="KW-1133">Transmembrane helix</keyword>
<dbReference type="SUPFAM" id="SSF48652">
    <property type="entry name" value="Tetraspanin"/>
    <property type="match status" value="1"/>
</dbReference>
<dbReference type="Gene3D" id="1.10.1450.10">
    <property type="entry name" value="Tetraspanin"/>
    <property type="match status" value="1"/>
</dbReference>
<evidence type="ECO:0000256" key="4">
    <source>
        <dbReference type="ARBA" id="ARBA00022989"/>
    </source>
</evidence>
<evidence type="ECO:0000256" key="5">
    <source>
        <dbReference type="ARBA" id="ARBA00023136"/>
    </source>
</evidence>
<dbReference type="InterPro" id="IPR008952">
    <property type="entry name" value="Tetraspanin_EC2_sf"/>
</dbReference>